<dbReference type="Proteomes" id="UP000664293">
    <property type="component" value="Unassembled WGS sequence"/>
</dbReference>
<keyword evidence="1" id="KW-1133">Transmembrane helix</keyword>
<reference evidence="2 3" key="1">
    <citation type="submission" date="2020-12" db="EMBL/GenBank/DDBJ databases">
        <title>Oil enriched cultivation method for isolating marine PHA-producing bacteria.</title>
        <authorList>
            <person name="Zheng W."/>
            <person name="Yu S."/>
            <person name="Huang Y."/>
        </authorList>
    </citation>
    <scope>NUCLEOTIDE SEQUENCE [LARGE SCALE GENOMIC DNA]</scope>
    <source>
        <strain evidence="2 3">SN0-2</strain>
    </source>
</reference>
<dbReference type="PANTHER" id="PTHR20992:SF9">
    <property type="entry name" value="AT15442P-RELATED"/>
    <property type="match status" value="1"/>
</dbReference>
<keyword evidence="3" id="KW-1185">Reference proteome</keyword>
<feature type="transmembrane region" description="Helical" evidence="1">
    <location>
        <begin position="230"/>
        <end position="252"/>
    </location>
</feature>
<evidence type="ECO:0000313" key="3">
    <source>
        <dbReference type="Proteomes" id="UP000664293"/>
    </source>
</evidence>
<feature type="transmembrane region" description="Helical" evidence="1">
    <location>
        <begin position="113"/>
        <end position="129"/>
    </location>
</feature>
<evidence type="ECO:0000256" key="1">
    <source>
        <dbReference type="SAM" id="Phobius"/>
    </source>
</evidence>
<comment type="caution">
    <text evidence="2">The sequence shown here is derived from an EMBL/GenBank/DDBJ whole genome shotgun (WGS) entry which is preliminary data.</text>
</comment>
<feature type="transmembrane region" description="Helical" evidence="1">
    <location>
        <begin position="167"/>
        <end position="191"/>
    </location>
</feature>
<feature type="transmembrane region" description="Helical" evidence="1">
    <location>
        <begin position="303"/>
        <end position="321"/>
    </location>
</feature>
<dbReference type="Pfam" id="PF04087">
    <property type="entry name" value="DUF389"/>
    <property type="match status" value="1"/>
</dbReference>
<feature type="transmembrane region" description="Helical" evidence="1">
    <location>
        <begin position="258"/>
        <end position="283"/>
    </location>
</feature>
<dbReference type="RefSeq" id="WP_206999271.1">
    <property type="nucleotide sequence ID" value="NZ_JAEKJR010000001.1"/>
</dbReference>
<dbReference type="NCBIfam" id="TIGR00341">
    <property type="entry name" value="TIGR00341 family protein"/>
    <property type="match status" value="1"/>
</dbReference>
<dbReference type="PANTHER" id="PTHR20992">
    <property type="entry name" value="AT15442P-RELATED"/>
    <property type="match status" value="1"/>
</dbReference>
<evidence type="ECO:0000313" key="2">
    <source>
        <dbReference type="EMBL" id="MBN8429971.1"/>
    </source>
</evidence>
<accession>A0ABS3E3U7</accession>
<dbReference type="InterPro" id="IPR005240">
    <property type="entry name" value="DUF389"/>
</dbReference>
<sequence>MKLLSILADAKDAERVAAIAETCAAEEFRLDAQVPSGHQSMRMLVSDDKVQSALDLLAPLVEGVAGARVLVIPVEVSLPQQSEEERKKEDSALAAREALYATAEKSARLDRDYLVLVVLSTLVAAIGLLEDNVAVIIGAMVIAPLLGPNMAFGLGTALGDTALMRSALASLSVGVLVATLISVVIGLVWPWDAFSEELLARTNVGWDSVALALASGAAAALSMTTGLSSVLVGVMVAVALLPPAATFGMMLGAGKWELAAGAGLLLAVNIVCVNLACKLVFLFQDIEPRTWWQKKSAHRSMKIYITVWVVTLLLLSLAIHLRHQFNLQ</sequence>
<keyword evidence="1" id="KW-0472">Membrane</keyword>
<name>A0ABS3E3U7_9GAMM</name>
<gene>
    <name evidence="2" type="ORF">JF535_03800</name>
</gene>
<feature type="transmembrane region" description="Helical" evidence="1">
    <location>
        <begin position="203"/>
        <end position="223"/>
    </location>
</feature>
<dbReference type="EMBL" id="JAEKJR010000001">
    <property type="protein sequence ID" value="MBN8429971.1"/>
    <property type="molecule type" value="Genomic_DNA"/>
</dbReference>
<protein>
    <submittedName>
        <fullName evidence="2">TIGR00341 family protein</fullName>
    </submittedName>
</protein>
<organism evidence="2 3">
    <name type="scientific">Microbulbifer salipaludis</name>
    <dbReference type="NCBI Taxonomy" id="187980"/>
    <lineage>
        <taxon>Bacteria</taxon>
        <taxon>Pseudomonadati</taxon>
        <taxon>Pseudomonadota</taxon>
        <taxon>Gammaproteobacteria</taxon>
        <taxon>Cellvibrionales</taxon>
        <taxon>Microbulbiferaceae</taxon>
        <taxon>Microbulbifer</taxon>
    </lineage>
</organism>
<keyword evidence="1" id="KW-0812">Transmembrane</keyword>
<proteinExistence type="predicted"/>
<feature type="transmembrane region" description="Helical" evidence="1">
    <location>
        <begin position="135"/>
        <end position="155"/>
    </location>
</feature>